<organism evidence="1">
    <name type="scientific">Anguilla anguilla</name>
    <name type="common">European freshwater eel</name>
    <name type="synonym">Muraena anguilla</name>
    <dbReference type="NCBI Taxonomy" id="7936"/>
    <lineage>
        <taxon>Eukaryota</taxon>
        <taxon>Metazoa</taxon>
        <taxon>Chordata</taxon>
        <taxon>Craniata</taxon>
        <taxon>Vertebrata</taxon>
        <taxon>Euteleostomi</taxon>
        <taxon>Actinopterygii</taxon>
        <taxon>Neopterygii</taxon>
        <taxon>Teleostei</taxon>
        <taxon>Anguilliformes</taxon>
        <taxon>Anguillidae</taxon>
        <taxon>Anguilla</taxon>
    </lineage>
</organism>
<evidence type="ECO:0000313" key="1">
    <source>
        <dbReference type="EMBL" id="JAH08124.1"/>
    </source>
</evidence>
<dbReference type="EMBL" id="GBXM01100453">
    <property type="protein sequence ID" value="JAH08124.1"/>
    <property type="molecule type" value="Transcribed_RNA"/>
</dbReference>
<name>A0A0E9PUE3_ANGAN</name>
<proteinExistence type="predicted"/>
<protein>
    <submittedName>
        <fullName evidence="1">Uncharacterized protein</fullName>
    </submittedName>
</protein>
<accession>A0A0E9PUE3</accession>
<dbReference type="AlphaFoldDB" id="A0A0E9PUE3"/>
<reference evidence="1" key="1">
    <citation type="submission" date="2014-11" db="EMBL/GenBank/DDBJ databases">
        <authorList>
            <person name="Amaro Gonzalez C."/>
        </authorList>
    </citation>
    <scope>NUCLEOTIDE SEQUENCE</scope>
</reference>
<sequence>MSHNTALSCICQEQMTLARFIIPEIICM</sequence>
<reference evidence="1" key="2">
    <citation type="journal article" date="2015" name="Fish Shellfish Immunol.">
        <title>Early steps in the European eel (Anguilla anguilla)-Vibrio vulnificus interaction in the gills: Role of the RtxA13 toxin.</title>
        <authorList>
            <person name="Callol A."/>
            <person name="Pajuelo D."/>
            <person name="Ebbesson L."/>
            <person name="Teles M."/>
            <person name="MacKenzie S."/>
            <person name="Amaro C."/>
        </authorList>
    </citation>
    <scope>NUCLEOTIDE SEQUENCE</scope>
</reference>